<feature type="active site" evidence="6">
    <location>
        <position position="77"/>
    </location>
</feature>
<keyword evidence="8" id="KW-1185">Reference proteome</keyword>
<dbReference type="GO" id="GO:0044027">
    <property type="term" value="P:negative regulation of gene expression via chromosomal CpG island methylation"/>
    <property type="evidence" value="ECO:0007669"/>
    <property type="project" value="TreeGrafter"/>
</dbReference>
<dbReference type="Proteomes" id="UP001328733">
    <property type="component" value="Unassembled WGS sequence"/>
</dbReference>
<dbReference type="InterPro" id="IPR029063">
    <property type="entry name" value="SAM-dependent_MTases_sf"/>
</dbReference>
<dbReference type="Pfam" id="PF00145">
    <property type="entry name" value="DNA_methylase"/>
    <property type="match status" value="1"/>
</dbReference>
<gene>
    <name evidence="7" type="ORF">V0288_23810</name>
</gene>
<keyword evidence="4 6" id="KW-0949">S-adenosyl-L-methionine</keyword>
<dbReference type="InterPro" id="IPR001525">
    <property type="entry name" value="C5_MeTfrase"/>
</dbReference>
<organism evidence="7 8">
    <name type="scientific">Pannus brasiliensis CCIBt3594</name>
    <dbReference type="NCBI Taxonomy" id="1427578"/>
    <lineage>
        <taxon>Bacteria</taxon>
        <taxon>Bacillati</taxon>
        <taxon>Cyanobacteriota</taxon>
        <taxon>Cyanophyceae</taxon>
        <taxon>Oscillatoriophycideae</taxon>
        <taxon>Chroococcales</taxon>
        <taxon>Microcystaceae</taxon>
        <taxon>Pannus</taxon>
    </lineage>
</organism>
<dbReference type="PANTHER" id="PTHR10629">
    <property type="entry name" value="CYTOSINE-SPECIFIC METHYLTRANSFERASE"/>
    <property type="match status" value="1"/>
</dbReference>
<dbReference type="EMBL" id="JBAFSM010000078">
    <property type="protein sequence ID" value="MEG3440177.1"/>
    <property type="molecule type" value="Genomic_DNA"/>
</dbReference>
<dbReference type="SUPFAM" id="SSF53335">
    <property type="entry name" value="S-adenosyl-L-methionine-dependent methyltransferases"/>
    <property type="match status" value="1"/>
</dbReference>
<evidence type="ECO:0000256" key="2">
    <source>
        <dbReference type="ARBA" id="ARBA00022603"/>
    </source>
</evidence>
<sequence length="267" mass="30021">MFINTELTHLDSFAGSGGFTVAAEQTGRIKTIQAIDNDPDAQLVWCGNFPNIPIFGDIKDFRGERGKYDIITCGFPCTGTSNAGTKTGLAHPESALWREGIRLLIECRPRFFVVEQPDGVVDRGLRAILGGLRMAGYSWDDPQIIKAEECGAGHRRPRLFIISYPNEQSGRYQQTRWPQQMREMVERARASQQWLRVAIERASDGRYHGLSPRLVQGSRSRELKPAEYSTVKDTPGRIRARYLAGRAVTPAQARIVFDRVLYLHDLG</sequence>
<dbReference type="GO" id="GO:0032259">
    <property type="term" value="P:methylation"/>
    <property type="evidence" value="ECO:0007669"/>
    <property type="project" value="UniProtKB-KW"/>
</dbReference>
<evidence type="ECO:0000256" key="6">
    <source>
        <dbReference type="PROSITE-ProRule" id="PRU01016"/>
    </source>
</evidence>
<evidence type="ECO:0000256" key="3">
    <source>
        <dbReference type="ARBA" id="ARBA00022679"/>
    </source>
</evidence>
<dbReference type="GO" id="GO:0009307">
    <property type="term" value="P:DNA restriction-modification system"/>
    <property type="evidence" value="ECO:0007669"/>
    <property type="project" value="UniProtKB-KW"/>
</dbReference>
<evidence type="ECO:0000256" key="4">
    <source>
        <dbReference type="ARBA" id="ARBA00022691"/>
    </source>
</evidence>
<evidence type="ECO:0000313" key="8">
    <source>
        <dbReference type="Proteomes" id="UP001328733"/>
    </source>
</evidence>
<comment type="caution">
    <text evidence="7">The sequence shown here is derived from an EMBL/GenBank/DDBJ whole genome shotgun (WGS) entry which is preliminary data.</text>
</comment>
<keyword evidence="3 6" id="KW-0808">Transferase</keyword>
<name>A0AAW9QQX1_9CHRO</name>
<evidence type="ECO:0000256" key="5">
    <source>
        <dbReference type="ARBA" id="ARBA00022747"/>
    </source>
</evidence>
<protein>
    <recommendedName>
        <fullName evidence="1">DNA (cytosine-5-)-methyltransferase</fullName>
        <ecNumber evidence="1">2.1.1.37</ecNumber>
    </recommendedName>
</protein>
<keyword evidence="5" id="KW-0680">Restriction system</keyword>
<reference evidence="7 8" key="1">
    <citation type="submission" date="2024-01" db="EMBL/GenBank/DDBJ databases">
        <title>Genomic insights into the taxonomy and metabolism of the cyanobacterium Pannus brasiliensis CCIBt3594.</title>
        <authorList>
            <person name="Machado M."/>
            <person name="Botero N.B."/>
            <person name="Andreote A.P.D."/>
            <person name="Feitosa A.M.T."/>
            <person name="Popin R."/>
            <person name="Sivonen K."/>
            <person name="Fiore M.F."/>
        </authorList>
    </citation>
    <scope>NUCLEOTIDE SEQUENCE [LARGE SCALE GENOMIC DNA]</scope>
    <source>
        <strain evidence="7 8">CCIBt3594</strain>
    </source>
</reference>
<dbReference type="GO" id="GO:0003677">
    <property type="term" value="F:DNA binding"/>
    <property type="evidence" value="ECO:0007669"/>
    <property type="project" value="TreeGrafter"/>
</dbReference>
<dbReference type="InterPro" id="IPR050390">
    <property type="entry name" value="C5-Methyltransferase"/>
</dbReference>
<keyword evidence="2 6" id="KW-0489">Methyltransferase</keyword>
<proteinExistence type="inferred from homology"/>
<evidence type="ECO:0000256" key="1">
    <source>
        <dbReference type="ARBA" id="ARBA00011975"/>
    </source>
</evidence>
<evidence type="ECO:0000313" key="7">
    <source>
        <dbReference type="EMBL" id="MEG3440177.1"/>
    </source>
</evidence>
<dbReference type="GO" id="GO:0003886">
    <property type="term" value="F:DNA (cytosine-5-)-methyltransferase activity"/>
    <property type="evidence" value="ECO:0007669"/>
    <property type="project" value="UniProtKB-EC"/>
</dbReference>
<dbReference type="PANTHER" id="PTHR10629:SF52">
    <property type="entry name" value="DNA (CYTOSINE-5)-METHYLTRANSFERASE 1"/>
    <property type="match status" value="1"/>
</dbReference>
<accession>A0AAW9QQX1</accession>
<dbReference type="AlphaFoldDB" id="A0AAW9QQX1"/>
<comment type="similarity">
    <text evidence="6">Belongs to the class I-like SAM-binding methyltransferase superfamily. C5-methyltransferase family.</text>
</comment>
<dbReference type="PROSITE" id="PS51679">
    <property type="entry name" value="SAM_MT_C5"/>
    <property type="match status" value="1"/>
</dbReference>
<dbReference type="EC" id="2.1.1.37" evidence="1"/>
<dbReference type="PRINTS" id="PR00105">
    <property type="entry name" value="C5METTRFRASE"/>
</dbReference>
<dbReference type="RefSeq" id="WP_332867647.1">
    <property type="nucleotide sequence ID" value="NZ_JBAFSM010000078.1"/>
</dbReference>
<dbReference type="Gene3D" id="3.40.50.150">
    <property type="entry name" value="Vaccinia Virus protein VP39"/>
    <property type="match status" value="1"/>
</dbReference>